<dbReference type="Pfam" id="PF01261">
    <property type="entry name" value="AP_endonuc_2"/>
    <property type="match status" value="1"/>
</dbReference>
<sequence>MIRWSYAINQWKPSFDDFTRRRDHERALRVISISGFTGVELTTGTGRWEPLGNPDQLAANFGSAAGFADFVHDAALEAVSSWFFDPLLGFREDLSGPADPADPAAHDSVVSHATWFAEALAELGGEVLVVRPTASAWQRPELDDAVIDTIAACWNDVGRAIAPLGIRLALHFDFLSALRSHDGLERLLAATDPALVGFSVDTGEFAAAGLDPVAFIEAHPDRVAHVQLKNAAAVDDDDEYLRRNAEHHVKKGGGEKPVPRWFLELGVAAGIVDAEAVVRALVSHGYDGWVTVESDLSPHPPTSAMLNGWYLQHVLQPITAAS</sequence>
<dbReference type="InterPro" id="IPR050312">
    <property type="entry name" value="IolE/XylAMocC-like"/>
</dbReference>
<dbReference type="EMBL" id="QEOP01000001">
    <property type="protein sequence ID" value="PVZ95735.1"/>
    <property type="molecule type" value="Genomic_DNA"/>
</dbReference>
<reference evidence="3 4" key="1">
    <citation type="submission" date="2018-05" db="EMBL/GenBank/DDBJ databases">
        <title>Amnibacterium sp. M8JJ-5, whole genome shotgun sequence.</title>
        <authorList>
            <person name="Tuo L."/>
        </authorList>
    </citation>
    <scope>NUCLEOTIDE SEQUENCE [LARGE SCALE GENOMIC DNA]</scope>
    <source>
        <strain evidence="3 4">M8JJ-5</strain>
    </source>
</reference>
<gene>
    <name evidence="3" type="ORF">DDQ50_04445</name>
</gene>
<name>A0A2V1HT06_9MICO</name>
<dbReference type="RefSeq" id="WP_116755470.1">
    <property type="nucleotide sequence ID" value="NZ_JBHUEX010000001.1"/>
</dbReference>
<dbReference type="InterPro" id="IPR036237">
    <property type="entry name" value="Xyl_isomerase-like_sf"/>
</dbReference>
<dbReference type="SUPFAM" id="SSF51658">
    <property type="entry name" value="Xylose isomerase-like"/>
    <property type="match status" value="1"/>
</dbReference>
<dbReference type="PANTHER" id="PTHR12110:SF41">
    <property type="entry name" value="INOSOSE DEHYDRATASE"/>
    <property type="match status" value="1"/>
</dbReference>
<protein>
    <submittedName>
        <fullName evidence="3">Sugar phosphate isomerase</fullName>
    </submittedName>
</protein>
<evidence type="ECO:0000259" key="2">
    <source>
        <dbReference type="Pfam" id="PF01261"/>
    </source>
</evidence>
<dbReference type="InterPro" id="IPR013022">
    <property type="entry name" value="Xyl_isomerase-like_TIM-brl"/>
</dbReference>
<feature type="domain" description="Xylose isomerase-like TIM barrel" evidence="2">
    <location>
        <begin position="34"/>
        <end position="296"/>
    </location>
</feature>
<evidence type="ECO:0000313" key="3">
    <source>
        <dbReference type="EMBL" id="PVZ95735.1"/>
    </source>
</evidence>
<dbReference type="OrthoDB" id="104997at2"/>
<dbReference type="Gene3D" id="3.20.20.150">
    <property type="entry name" value="Divalent-metal-dependent TIM barrel enzymes"/>
    <property type="match status" value="1"/>
</dbReference>
<dbReference type="Proteomes" id="UP000244893">
    <property type="component" value="Unassembled WGS sequence"/>
</dbReference>
<organism evidence="3 4">
    <name type="scientific">Amnibacterium flavum</name>
    <dbReference type="NCBI Taxonomy" id="2173173"/>
    <lineage>
        <taxon>Bacteria</taxon>
        <taxon>Bacillati</taxon>
        <taxon>Actinomycetota</taxon>
        <taxon>Actinomycetes</taxon>
        <taxon>Micrococcales</taxon>
        <taxon>Microbacteriaceae</taxon>
        <taxon>Amnibacterium</taxon>
    </lineage>
</organism>
<keyword evidence="4" id="KW-1185">Reference proteome</keyword>
<dbReference type="AlphaFoldDB" id="A0A2V1HT06"/>
<evidence type="ECO:0000313" key="4">
    <source>
        <dbReference type="Proteomes" id="UP000244893"/>
    </source>
</evidence>
<dbReference type="GO" id="GO:0016853">
    <property type="term" value="F:isomerase activity"/>
    <property type="evidence" value="ECO:0007669"/>
    <property type="project" value="UniProtKB-KW"/>
</dbReference>
<comment type="caution">
    <text evidence="3">The sequence shown here is derived from an EMBL/GenBank/DDBJ whole genome shotgun (WGS) entry which is preliminary data.</text>
</comment>
<dbReference type="PANTHER" id="PTHR12110">
    <property type="entry name" value="HYDROXYPYRUVATE ISOMERASE"/>
    <property type="match status" value="1"/>
</dbReference>
<keyword evidence="3" id="KW-0413">Isomerase</keyword>
<keyword evidence="1" id="KW-0119">Carbohydrate metabolism</keyword>
<evidence type="ECO:0000256" key="1">
    <source>
        <dbReference type="ARBA" id="ARBA00023277"/>
    </source>
</evidence>
<proteinExistence type="predicted"/>
<accession>A0A2V1HT06</accession>